<evidence type="ECO:0000313" key="3">
    <source>
        <dbReference type="Proteomes" id="UP001066276"/>
    </source>
</evidence>
<evidence type="ECO:0000313" key="2">
    <source>
        <dbReference type="EMBL" id="KAJ1182326.1"/>
    </source>
</evidence>
<accession>A0AAV7U0W9</accession>
<comment type="caution">
    <text evidence="2">The sequence shown here is derived from an EMBL/GenBank/DDBJ whole genome shotgun (WGS) entry which is preliminary data.</text>
</comment>
<dbReference type="Proteomes" id="UP001066276">
    <property type="component" value="Chromosome 3_2"/>
</dbReference>
<feature type="compositionally biased region" description="Basic and acidic residues" evidence="1">
    <location>
        <begin position="10"/>
        <end position="28"/>
    </location>
</feature>
<protein>
    <submittedName>
        <fullName evidence="2">Uncharacterized protein</fullName>
    </submittedName>
</protein>
<reference evidence="2" key="1">
    <citation type="journal article" date="2022" name="bioRxiv">
        <title>Sequencing and chromosome-scale assembly of the giantPleurodeles waltlgenome.</title>
        <authorList>
            <person name="Brown T."/>
            <person name="Elewa A."/>
            <person name="Iarovenko S."/>
            <person name="Subramanian E."/>
            <person name="Araus A.J."/>
            <person name="Petzold A."/>
            <person name="Susuki M."/>
            <person name="Suzuki K.-i.T."/>
            <person name="Hayashi T."/>
            <person name="Toyoda A."/>
            <person name="Oliveira C."/>
            <person name="Osipova E."/>
            <person name="Leigh N.D."/>
            <person name="Simon A."/>
            <person name="Yun M.H."/>
        </authorList>
    </citation>
    <scope>NUCLEOTIDE SEQUENCE</scope>
    <source>
        <strain evidence="2">20211129_DDA</strain>
        <tissue evidence="2">Liver</tissue>
    </source>
</reference>
<sequence>MPRAGHNLRARPERLDLPPPLRARDPGQDIHPWPASTPPASPEPGIRGRTRSARGQNQEEARALQPTLLLVNSGKLCVALGTGALPGWGTCGCSACCSASWVSLAGSFLGKVGGTGTVGEGCPGAHCLWSLDAAPQPWKGLPVLPRTHGTPRGTEE</sequence>
<feature type="region of interest" description="Disordered" evidence="1">
    <location>
        <begin position="1"/>
        <end position="61"/>
    </location>
</feature>
<organism evidence="2 3">
    <name type="scientific">Pleurodeles waltl</name>
    <name type="common">Iberian ribbed newt</name>
    <dbReference type="NCBI Taxonomy" id="8319"/>
    <lineage>
        <taxon>Eukaryota</taxon>
        <taxon>Metazoa</taxon>
        <taxon>Chordata</taxon>
        <taxon>Craniata</taxon>
        <taxon>Vertebrata</taxon>
        <taxon>Euteleostomi</taxon>
        <taxon>Amphibia</taxon>
        <taxon>Batrachia</taxon>
        <taxon>Caudata</taxon>
        <taxon>Salamandroidea</taxon>
        <taxon>Salamandridae</taxon>
        <taxon>Pleurodelinae</taxon>
        <taxon>Pleurodeles</taxon>
    </lineage>
</organism>
<name>A0AAV7U0W9_PLEWA</name>
<evidence type="ECO:0000256" key="1">
    <source>
        <dbReference type="SAM" id="MobiDB-lite"/>
    </source>
</evidence>
<dbReference type="AlphaFoldDB" id="A0AAV7U0W9"/>
<proteinExistence type="predicted"/>
<dbReference type="EMBL" id="JANPWB010000006">
    <property type="protein sequence ID" value="KAJ1182326.1"/>
    <property type="molecule type" value="Genomic_DNA"/>
</dbReference>
<keyword evidence="3" id="KW-1185">Reference proteome</keyword>
<gene>
    <name evidence="2" type="ORF">NDU88_007518</name>
</gene>